<protein>
    <submittedName>
        <fullName evidence="1">Uncharacterized protein</fullName>
    </submittedName>
</protein>
<keyword evidence="2" id="KW-1185">Reference proteome</keyword>
<dbReference type="RefSeq" id="WP_252435592.1">
    <property type="nucleotide sequence ID" value="NZ_JAGSOV010000009.1"/>
</dbReference>
<dbReference type="Proteomes" id="UP001165283">
    <property type="component" value="Unassembled WGS sequence"/>
</dbReference>
<reference evidence="1" key="1">
    <citation type="submission" date="2021-04" db="EMBL/GenBank/DDBJ databases">
        <title>Pseudonocardia sp. nov., isolated from sandy soil of mangrove forest.</title>
        <authorList>
            <person name="Zan Z."/>
            <person name="Huang R."/>
            <person name="Liu W."/>
        </authorList>
    </citation>
    <scope>NUCLEOTIDE SEQUENCE</scope>
    <source>
        <strain evidence="1">S2-4</strain>
    </source>
</reference>
<sequence length="65" mass="7224">MYELPIAAHLAADAVRRQFDPTAPAEPDRPPRAFRPVRRARSITAAALQRVAHAVEPRPECSPVR</sequence>
<evidence type="ECO:0000313" key="1">
    <source>
        <dbReference type="EMBL" id="MCO1653978.1"/>
    </source>
</evidence>
<proteinExistence type="predicted"/>
<gene>
    <name evidence="1" type="ORF">KDL28_02805</name>
</gene>
<name>A0ABT0ZTC3_9PSEU</name>
<accession>A0ABT0ZTC3</accession>
<comment type="caution">
    <text evidence="1">The sequence shown here is derived from an EMBL/GenBank/DDBJ whole genome shotgun (WGS) entry which is preliminary data.</text>
</comment>
<dbReference type="EMBL" id="JAGSOV010000009">
    <property type="protein sequence ID" value="MCO1653978.1"/>
    <property type="molecule type" value="Genomic_DNA"/>
</dbReference>
<evidence type="ECO:0000313" key="2">
    <source>
        <dbReference type="Proteomes" id="UP001165283"/>
    </source>
</evidence>
<organism evidence="1 2">
    <name type="scientific">Pseudonocardia humida</name>
    <dbReference type="NCBI Taxonomy" id="2800819"/>
    <lineage>
        <taxon>Bacteria</taxon>
        <taxon>Bacillati</taxon>
        <taxon>Actinomycetota</taxon>
        <taxon>Actinomycetes</taxon>
        <taxon>Pseudonocardiales</taxon>
        <taxon>Pseudonocardiaceae</taxon>
        <taxon>Pseudonocardia</taxon>
    </lineage>
</organism>